<keyword evidence="7" id="KW-0560">Oxidoreductase</keyword>
<dbReference type="Pfam" id="PF00487">
    <property type="entry name" value="FA_desaturase"/>
    <property type="match status" value="1"/>
</dbReference>
<dbReference type="RefSeq" id="WP_088258420.1">
    <property type="nucleotide sequence ID" value="NZ_NIDE01000014.1"/>
</dbReference>
<dbReference type="GO" id="GO:0006633">
    <property type="term" value="P:fatty acid biosynthetic process"/>
    <property type="evidence" value="ECO:0007669"/>
    <property type="project" value="UniProtKB-KW"/>
</dbReference>
<dbReference type="AlphaFoldDB" id="A0A225DJA8"/>
<reference evidence="15" key="1">
    <citation type="submission" date="2017-06" db="EMBL/GenBank/DDBJ databases">
        <title>Genome analysis of Fimbriiglobus ruber SP5, the first member of the order Planctomycetales with confirmed chitinolytic capability.</title>
        <authorList>
            <person name="Ravin N.V."/>
            <person name="Rakitin A.L."/>
            <person name="Ivanova A.A."/>
            <person name="Beletsky A.V."/>
            <person name="Kulichevskaya I.S."/>
            <person name="Mardanov A.V."/>
            <person name="Dedysh S.N."/>
        </authorList>
    </citation>
    <scope>NUCLEOTIDE SEQUENCE [LARGE SCALE GENOMIC DNA]</scope>
    <source>
        <strain evidence="15">SP5</strain>
    </source>
</reference>
<evidence type="ECO:0000256" key="1">
    <source>
        <dbReference type="ARBA" id="ARBA00004141"/>
    </source>
</evidence>
<name>A0A225DJA8_9BACT</name>
<keyword evidence="3" id="KW-0444">Lipid biosynthesis</keyword>
<dbReference type="CDD" id="cd03505">
    <property type="entry name" value="Delta9-FADS-like"/>
    <property type="match status" value="1"/>
</dbReference>
<keyword evidence="9" id="KW-0443">Lipid metabolism</keyword>
<keyword evidence="8" id="KW-0408">Iron</keyword>
<evidence type="ECO:0000256" key="10">
    <source>
        <dbReference type="ARBA" id="ARBA00023136"/>
    </source>
</evidence>
<evidence type="ECO:0000256" key="3">
    <source>
        <dbReference type="ARBA" id="ARBA00022516"/>
    </source>
</evidence>
<comment type="similarity">
    <text evidence="2">Belongs to the fatty acid desaturase type 2 family.</text>
</comment>
<dbReference type="InterPro" id="IPR015876">
    <property type="entry name" value="Acyl-CoA_DS"/>
</dbReference>
<evidence type="ECO:0000256" key="11">
    <source>
        <dbReference type="ARBA" id="ARBA00023160"/>
    </source>
</evidence>
<keyword evidence="11" id="KW-0275">Fatty acid biosynthesis</keyword>
<feature type="transmembrane region" description="Helical" evidence="12">
    <location>
        <begin position="166"/>
        <end position="187"/>
    </location>
</feature>
<evidence type="ECO:0000259" key="13">
    <source>
        <dbReference type="Pfam" id="PF00487"/>
    </source>
</evidence>
<keyword evidence="4 12" id="KW-0812">Transmembrane</keyword>
<evidence type="ECO:0000256" key="9">
    <source>
        <dbReference type="ARBA" id="ARBA00023098"/>
    </source>
</evidence>
<feature type="domain" description="Fatty acid desaturase" evidence="13">
    <location>
        <begin position="41"/>
        <end position="275"/>
    </location>
</feature>
<feature type="transmembrane region" description="Helical" evidence="12">
    <location>
        <begin position="199"/>
        <end position="220"/>
    </location>
</feature>
<dbReference type="OrthoDB" id="19906at2"/>
<feature type="transmembrane region" description="Helical" evidence="12">
    <location>
        <begin position="42"/>
        <end position="64"/>
    </location>
</feature>
<gene>
    <name evidence="14" type="ORF">FRUB_07798</name>
</gene>
<keyword evidence="6 12" id="KW-1133">Transmembrane helix</keyword>
<accession>A0A225DJA8</accession>
<evidence type="ECO:0000256" key="2">
    <source>
        <dbReference type="ARBA" id="ARBA00008749"/>
    </source>
</evidence>
<evidence type="ECO:0000256" key="8">
    <source>
        <dbReference type="ARBA" id="ARBA00023004"/>
    </source>
</evidence>
<proteinExistence type="inferred from homology"/>
<evidence type="ECO:0000256" key="7">
    <source>
        <dbReference type="ARBA" id="ARBA00023002"/>
    </source>
</evidence>
<comment type="caution">
    <text evidence="14">The sequence shown here is derived from an EMBL/GenBank/DDBJ whole genome shotgun (WGS) entry which is preliminary data.</text>
</comment>
<organism evidence="14 15">
    <name type="scientific">Fimbriiglobus ruber</name>
    <dbReference type="NCBI Taxonomy" id="1908690"/>
    <lineage>
        <taxon>Bacteria</taxon>
        <taxon>Pseudomonadati</taxon>
        <taxon>Planctomycetota</taxon>
        <taxon>Planctomycetia</taxon>
        <taxon>Gemmatales</taxon>
        <taxon>Gemmataceae</taxon>
        <taxon>Fimbriiglobus</taxon>
    </lineage>
</organism>
<dbReference type="GO" id="GO:0016020">
    <property type="term" value="C:membrane"/>
    <property type="evidence" value="ECO:0007669"/>
    <property type="project" value="UniProtKB-SubCell"/>
</dbReference>
<sequence length="309" mass="35322">MIQSAVAVQPVVRPKILPVYVGVLIAFHALVPLAFVPYFFTWWGIPILLIGNAVFGSIGINLGYHRLLTHRSLQVPGWLEKIFVVCGICSLEGPPLKWVATHRMHHQTSDEEGDPHSPVDHFYWGHMGWIYTEDKRFKGFGPYEKYVPDLLTDRFMRWLHKKNRWAKIYLAHLAAILVGAFVIGWAVTGELEDAVQITAQAFAWGIVVRTVYVWHITWLVNSASHRWGYRNYETSDRSRNNWVVAALTNGEGWHNNHHAAPRSAAHGHRWWEIDLTYTFIRMLEVVGLAKQVVPIKVAGYKSKDAEKAA</sequence>
<evidence type="ECO:0000313" key="15">
    <source>
        <dbReference type="Proteomes" id="UP000214646"/>
    </source>
</evidence>
<keyword evidence="5" id="KW-0276">Fatty acid metabolism</keyword>
<dbReference type="EMBL" id="NIDE01000014">
    <property type="protein sequence ID" value="OWK38678.1"/>
    <property type="molecule type" value="Genomic_DNA"/>
</dbReference>
<evidence type="ECO:0000256" key="6">
    <source>
        <dbReference type="ARBA" id="ARBA00022989"/>
    </source>
</evidence>
<evidence type="ECO:0000256" key="12">
    <source>
        <dbReference type="SAM" id="Phobius"/>
    </source>
</evidence>
<evidence type="ECO:0000256" key="5">
    <source>
        <dbReference type="ARBA" id="ARBA00022832"/>
    </source>
</evidence>
<keyword evidence="10 12" id="KW-0472">Membrane</keyword>
<evidence type="ECO:0000313" key="14">
    <source>
        <dbReference type="EMBL" id="OWK38678.1"/>
    </source>
</evidence>
<dbReference type="PANTHER" id="PTHR11351:SF31">
    <property type="entry name" value="DESATURASE 1, ISOFORM A-RELATED"/>
    <property type="match status" value="1"/>
</dbReference>
<protein>
    <submittedName>
        <fullName evidence="14">Fatty acid desaturase</fullName>
    </submittedName>
</protein>
<feature type="transmembrane region" description="Helical" evidence="12">
    <location>
        <begin position="16"/>
        <end position="36"/>
    </location>
</feature>
<dbReference type="GO" id="GO:0016717">
    <property type="term" value="F:oxidoreductase activity, acting on paired donors, with oxidation of a pair of donors resulting in the reduction of molecular oxygen to two molecules of water"/>
    <property type="evidence" value="ECO:0007669"/>
    <property type="project" value="InterPro"/>
</dbReference>
<dbReference type="Proteomes" id="UP000214646">
    <property type="component" value="Unassembled WGS sequence"/>
</dbReference>
<keyword evidence="15" id="KW-1185">Reference proteome</keyword>
<comment type="subcellular location">
    <subcellularLocation>
        <location evidence="1">Membrane</location>
        <topology evidence="1">Multi-pass membrane protein</topology>
    </subcellularLocation>
</comment>
<evidence type="ECO:0000256" key="4">
    <source>
        <dbReference type="ARBA" id="ARBA00022692"/>
    </source>
</evidence>
<dbReference type="PANTHER" id="PTHR11351">
    <property type="entry name" value="ACYL-COA DESATURASE"/>
    <property type="match status" value="1"/>
</dbReference>
<dbReference type="InterPro" id="IPR005804">
    <property type="entry name" value="FA_desaturase_dom"/>
</dbReference>
<dbReference type="PRINTS" id="PR00075">
    <property type="entry name" value="FACDDSATRASE"/>
</dbReference>